<keyword evidence="3" id="KW-1185">Reference proteome</keyword>
<dbReference type="PROSITE" id="PS51318">
    <property type="entry name" value="TAT"/>
    <property type="match status" value="1"/>
</dbReference>
<sequence length="366" mass="40141">MRDSHMTNGISRRRVLGATGAVGLSALAGCLGGPSILERGTNDESTSMSGPPTADRSLPEEYTADELEAASLSGGPGQDGIPSIDEPQFASADDPPATLEADDPVFGVEMDGEAKAYPQYILVWHEIVNDVVGGEPVAVTYCPLTGTAQGFYRGESEFGVSGQLINSNLVMFDRGTETWWPQILAWGLNGPLEGAYLEEFQVTWTTWGRWREQYPETVVLTEETGHIRNYGDDPYGEYNPRSGYYDNENTLFTPLATDDQFPPKAVVIGMRNADGAMAVPKETLRDQLVIEGTVSDVPYVTVYDEALDTGYVYHNPATEAVEYDDGTFTVDGDEYDPDALPLEREIAFDAMWFAWFGYYPSTVVHE</sequence>
<proteinExistence type="predicted"/>
<dbReference type="AlphaFoldDB" id="A0A1N7GLW3"/>
<dbReference type="EMBL" id="FTNR01000013">
    <property type="protein sequence ID" value="SIS13496.1"/>
    <property type="molecule type" value="Genomic_DNA"/>
</dbReference>
<dbReference type="Proteomes" id="UP000185936">
    <property type="component" value="Unassembled WGS sequence"/>
</dbReference>
<protein>
    <recommendedName>
        <fullName evidence="4">DUF3179 domain-containing protein</fullName>
    </recommendedName>
</protein>
<dbReference type="STRING" id="308853.SAMN05421752_11354"/>
<gene>
    <name evidence="2" type="ORF">SAMN05421752_11354</name>
</gene>
<dbReference type="Pfam" id="PF11376">
    <property type="entry name" value="DUF3179"/>
    <property type="match status" value="1"/>
</dbReference>
<dbReference type="InterPro" id="IPR021516">
    <property type="entry name" value="DUF3179"/>
</dbReference>
<dbReference type="OrthoDB" id="2731at2157"/>
<evidence type="ECO:0008006" key="4">
    <source>
        <dbReference type="Google" id="ProtNLM"/>
    </source>
</evidence>
<organism evidence="2 3">
    <name type="scientific">Natronorubrum thiooxidans</name>
    <dbReference type="NCBI Taxonomy" id="308853"/>
    <lineage>
        <taxon>Archaea</taxon>
        <taxon>Methanobacteriati</taxon>
        <taxon>Methanobacteriota</taxon>
        <taxon>Stenosarchaea group</taxon>
        <taxon>Halobacteria</taxon>
        <taxon>Halobacteriales</taxon>
        <taxon>Natrialbaceae</taxon>
        <taxon>Natronorubrum</taxon>
    </lineage>
</organism>
<accession>A0A1N7GLW3</accession>
<evidence type="ECO:0000256" key="1">
    <source>
        <dbReference type="SAM" id="MobiDB-lite"/>
    </source>
</evidence>
<evidence type="ECO:0000313" key="3">
    <source>
        <dbReference type="Proteomes" id="UP000185936"/>
    </source>
</evidence>
<dbReference type="PROSITE" id="PS51257">
    <property type="entry name" value="PROKAR_LIPOPROTEIN"/>
    <property type="match status" value="1"/>
</dbReference>
<dbReference type="InterPro" id="IPR006311">
    <property type="entry name" value="TAT_signal"/>
</dbReference>
<reference evidence="3" key="1">
    <citation type="submission" date="2017-01" db="EMBL/GenBank/DDBJ databases">
        <authorList>
            <person name="Varghese N."/>
            <person name="Submissions S."/>
        </authorList>
    </citation>
    <scope>NUCLEOTIDE SEQUENCE [LARGE SCALE GENOMIC DNA]</scope>
    <source>
        <strain evidence="3">type strain: HArc-</strain>
    </source>
</reference>
<name>A0A1N7GLW3_9EURY</name>
<feature type="region of interest" description="Disordered" evidence="1">
    <location>
        <begin position="33"/>
        <end position="101"/>
    </location>
</feature>
<evidence type="ECO:0000313" key="2">
    <source>
        <dbReference type="EMBL" id="SIS13496.1"/>
    </source>
</evidence>